<dbReference type="InterPro" id="IPR014782">
    <property type="entry name" value="Peptidase_M1_dom"/>
</dbReference>
<dbReference type="NCBIfam" id="TIGR04183">
    <property type="entry name" value="Por_Secre_tail"/>
    <property type="match status" value="1"/>
</dbReference>
<evidence type="ECO:0000256" key="7">
    <source>
        <dbReference type="ARBA" id="ARBA00022833"/>
    </source>
</evidence>
<dbReference type="EMBL" id="EU016626">
    <property type="protein sequence ID" value="ABZ08285.1"/>
    <property type="molecule type" value="Genomic_DNA"/>
</dbReference>
<dbReference type="GO" id="GO:0042277">
    <property type="term" value="F:peptide binding"/>
    <property type="evidence" value="ECO:0007669"/>
    <property type="project" value="TreeGrafter"/>
</dbReference>
<feature type="domain" description="Peptidase M1 membrane alanine aminopeptidase" evidence="10">
    <location>
        <begin position="388"/>
        <end position="534"/>
    </location>
</feature>
<dbReference type="AlphaFoldDB" id="B3T6S6"/>
<dbReference type="Gene3D" id="2.60.40.1730">
    <property type="entry name" value="tricorn interacting facor f3 domain"/>
    <property type="match status" value="1"/>
</dbReference>
<dbReference type="InterPro" id="IPR027268">
    <property type="entry name" value="Peptidase_M4/M1_CTD_sf"/>
</dbReference>
<dbReference type="PANTHER" id="PTHR11533:SF174">
    <property type="entry name" value="PUROMYCIN-SENSITIVE AMINOPEPTIDASE-RELATED"/>
    <property type="match status" value="1"/>
</dbReference>
<evidence type="ECO:0000256" key="4">
    <source>
        <dbReference type="ARBA" id="ARBA00022670"/>
    </source>
</evidence>
<keyword evidence="6" id="KW-0378">Hydrolase</keyword>
<keyword evidence="8" id="KW-0482">Metalloprotease</keyword>
<keyword evidence="3" id="KW-0031">Aminopeptidase</keyword>
<dbReference type="GO" id="GO:0016020">
    <property type="term" value="C:membrane"/>
    <property type="evidence" value="ECO:0007669"/>
    <property type="project" value="TreeGrafter"/>
</dbReference>
<proteinExistence type="inferred from homology"/>
<evidence type="ECO:0000256" key="6">
    <source>
        <dbReference type="ARBA" id="ARBA00022801"/>
    </source>
</evidence>
<evidence type="ECO:0000259" key="11">
    <source>
        <dbReference type="Pfam" id="PF17900"/>
    </source>
</evidence>
<accession>B3T6S6</accession>
<dbReference type="GO" id="GO:0070006">
    <property type="term" value="F:metalloaminopeptidase activity"/>
    <property type="evidence" value="ECO:0007669"/>
    <property type="project" value="TreeGrafter"/>
</dbReference>
<dbReference type="GO" id="GO:0043171">
    <property type="term" value="P:peptide catabolic process"/>
    <property type="evidence" value="ECO:0007669"/>
    <property type="project" value="TreeGrafter"/>
</dbReference>
<evidence type="ECO:0000313" key="12">
    <source>
        <dbReference type="EMBL" id="ABZ08285.1"/>
    </source>
</evidence>
<dbReference type="PANTHER" id="PTHR11533">
    <property type="entry name" value="PROTEASE M1 ZINC METALLOPROTEASE"/>
    <property type="match status" value="1"/>
</dbReference>
<keyword evidence="4" id="KW-0645">Protease</keyword>
<dbReference type="GO" id="GO:0008270">
    <property type="term" value="F:zinc ion binding"/>
    <property type="evidence" value="ECO:0007669"/>
    <property type="project" value="InterPro"/>
</dbReference>
<name>B3T6S6_9ZZZZ</name>
<dbReference type="InterPro" id="IPR045357">
    <property type="entry name" value="Aminopeptidase_N-like_N"/>
</dbReference>
<evidence type="ECO:0000256" key="2">
    <source>
        <dbReference type="ARBA" id="ARBA00010136"/>
    </source>
</evidence>
<dbReference type="InterPro" id="IPR050344">
    <property type="entry name" value="Peptidase_M1_aminopeptidases"/>
</dbReference>
<dbReference type="SUPFAM" id="SSF63737">
    <property type="entry name" value="Leukotriene A4 hydrolase N-terminal domain"/>
    <property type="match status" value="1"/>
</dbReference>
<keyword evidence="7" id="KW-0862">Zinc</keyword>
<dbReference type="GO" id="GO:0006508">
    <property type="term" value="P:proteolysis"/>
    <property type="evidence" value="ECO:0007669"/>
    <property type="project" value="UniProtKB-KW"/>
</dbReference>
<keyword evidence="5" id="KW-0479">Metal-binding</keyword>
<dbReference type="InterPro" id="IPR026444">
    <property type="entry name" value="Secre_tail"/>
</dbReference>
<gene>
    <name evidence="12" type="ORF">ALOHA_HF4000APKG2M17ctg1g7</name>
</gene>
<feature type="domain" description="Aminopeptidase N-like N-terminal" evidence="11">
    <location>
        <begin position="113"/>
        <end position="288"/>
    </location>
</feature>
<dbReference type="PRINTS" id="PR00756">
    <property type="entry name" value="ALADIPTASE"/>
</dbReference>
<dbReference type="Gene3D" id="1.10.390.10">
    <property type="entry name" value="Neutral Protease Domain 2"/>
    <property type="match status" value="1"/>
</dbReference>
<evidence type="ECO:0000256" key="1">
    <source>
        <dbReference type="ARBA" id="ARBA00001947"/>
    </source>
</evidence>
<dbReference type="InterPro" id="IPR042097">
    <property type="entry name" value="Aminopeptidase_N-like_N_sf"/>
</dbReference>
<evidence type="ECO:0000256" key="5">
    <source>
        <dbReference type="ARBA" id="ARBA00022723"/>
    </source>
</evidence>
<evidence type="ECO:0000256" key="8">
    <source>
        <dbReference type="ARBA" id="ARBA00023049"/>
    </source>
</evidence>
<dbReference type="SUPFAM" id="SSF55486">
    <property type="entry name" value="Metalloproteases ('zincins'), catalytic domain"/>
    <property type="match status" value="1"/>
</dbReference>
<dbReference type="InterPro" id="IPR001930">
    <property type="entry name" value="Peptidase_M1"/>
</dbReference>
<evidence type="ECO:0000256" key="9">
    <source>
        <dbReference type="SAM" id="MobiDB-lite"/>
    </source>
</evidence>
<feature type="region of interest" description="Disordered" evidence="9">
    <location>
        <begin position="80"/>
        <end position="99"/>
    </location>
</feature>
<comment type="cofactor">
    <cofactor evidence="1">
        <name>Zn(2+)</name>
        <dbReference type="ChEBI" id="CHEBI:29105"/>
    </cofactor>
</comment>
<evidence type="ECO:0000256" key="3">
    <source>
        <dbReference type="ARBA" id="ARBA00022438"/>
    </source>
</evidence>
<reference evidence="12" key="1">
    <citation type="journal article" date="2008" name="ISME J.">
        <title>Genomic patterns of recombination, clonal divergence and environment in marine microbial populations.</title>
        <authorList>
            <person name="Konstantinidis K.T."/>
            <person name="Delong E.F."/>
        </authorList>
    </citation>
    <scope>NUCLEOTIDE SEQUENCE</scope>
</reference>
<protein>
    <submittedName>
        <fullName evidence="12">Putative peptidase family M1</fullName>
    </submittedName>
</protein>
<comment type="similarity">
    <text evidence="2">Belongs to the peptidase M1 family.</text>
</comment>
<dbReference type="GO" id="GO:0005615">
    <property type="term" value="C:extracellular space"/>
    <property type="evidence" value="ECO:0007669"/>
    <property type="project" value="TreeGrafter"/>
</dbReference>
<dbReference type="CDD" id="cd09603">
    <property type="entry name" value="M1_APN_like"/>
    <property type="match status" value="1"/>
</dbReference>
<dbReference type="Pfam" id="PF01433">
    <property type="entry name" value="Peptidase_M1"/>
    <property type="match status" value="1"/>
</dbReference>
<evidence type="ECO:0000259" key="10">
    <source>
        <dbReference type="Pfam" id="PF01433"/>
    </source>
</evidence>
<organism evidence="12">
    <name type="scientific">uncultured marine microorganism HF4000_APKG2M17</name>
    <dbReference type="NCBI Taxonomy" id="455548"/>
    <lineage>
        <taxon>unclassified sequences</taxon>
        <taxon>environmental samples</taxon>
    </lineage>
</organism>
<sequence>MECQRPRIMTSERVAICLTSVRGFSFTRAFFGTLVSRNRDNDMRLNNARSIITGSWKGLILGLLLVCSPLGQDAIAQEDPVTARLPHPPRTSSEPVKTGTAVSPLASAFDITYYHLTLNLDAQRDPILVGRVHVEGRSIGPVDSLVLDLSDNMTLDIVFSSTGDQLMTRHEGNMITIALSTPLQPGDSFGMDVVYHGNPANVGFGSFETGVRAAGDPFIWTLSEPYGAKEWWPSEDHPSDKADSVRITVTVPEPLVVGSNGLLQNEVHHFDNTVTFDWMHRYPIASYLVSIASGDYERKVDMYVRPQNLRQQFGSASFPIEHYAFRGSPAYEGISAASGWRLTSEAMAVLEDWFGPYPFAEEKYGNVHVTFRGGMEHQTLSSMGNIGIELISHELAHQWFGDKITPLSWRDLWLNEGFATLGEMLVFESNPDFSSVGLFLKDLYFHRARLSSGTLVLADTLDIFNMFSFPRVYAKGWMVLRMIRGMTGDAIFREILRTYARSPGAAYGGAKTKDFQDVVEQVTSRSYQVFFDQWVYSGTGYPTYSATIEDISTGSGNRARITLGQTQEPDVSNIDAFEMRVWLQIRTTVGSVLYNVENTLREQTYEVNLPGAPLGVEVDPERWILRGDAASATTIIEGGLPSHLSVSVYPNPTRSIIGFRVDAPSGARPIAELYDILGRRLWTRPISRTSGAPIYEVIDDIRLPAGTYVLRVRSEWTFVDRVVTIVR</sequence>
<dbReference type="Pfam" id="PF17900">
    <property type="entry name" value="Peptidase_M1_N"/>
    <property type="match status" value="1"/>
</dbReference>